<protein>
    <submittedName>
        <fullName evidence="2">Thioredoxin</fullName>
    </submittedName>
</protein>
<dbReference type="SUPFAM" id="SSF52833">
    <property type="entry name" value="Thioredoxin-like"/>
    <property type="match status" value="1"/>
</dbReference>
<dbReference type="PROSITE" id="PS51352">
    <property type="entry name" value="THIOREDOXIN_2"/>
    <property type="match status" value="1"/>
</dbReference>
<sequence>MIALTKENCDAEVREEKSIPVVVDFWGPQCVPCMGLMPHYHEMEEDEKFKGKVKFTSVDCSTNKRVAMGFRVMGLPTFLFWKDGVEVKRLSKEECTPESIRAEIENLIK</sequence>
<dbReference type="CDD" id="cd02947">
    <property type="entry name" value="TRX_family"/>
    <property type="match status" value="1"/>
</dbReference>
<reference evidence="2" key="1">
    <citation type="submission" date="2019-08" db="EMBL/GenBank/DDBJ databases">
        <authorList>
            <person name="Kucharzyk K."/>
            <person name="Murdoch R.W."/>
            <person name="Higgins S."/>
            <person name="Loffler F."/>
        </authorList>
    </citation>
    <scope>NUCLEOTIDE SEQUENCE</scope>
</reference>
<dbReference type="InterPro" id="IPR050620">
    <property type="entry name" value="Thioredoxin_H-type-like"/>
</dbReference>
<dbReference type="EMBL" id="VSSQ01011540">
    <property type="protein sequence ID" value="MPM47103.1"/>
    <property type="molecule type" value="Genomic_DNA"/>
</dbReference>
<name>A0A645A8B5_9ZZZZ</name>
<evidence type="ECO:0000313" key="2">
    <source>
        <dbReference type="EMBL" id="MPM47103.1"/>
    </source>
</evidence>
<dbReference type="PANTHER" id="PTHR10438">
    <property type="entry name" value="THIOREDOXIN"/>
    <property type="match status" value="1"/>
</dbReference>
<dbReference type="InterPro" id="IPR036249">
    <property type="entry name" value="Thioredoxin-like_sf"/>
</dbReference>
<dbReference type="AlphaFoldDB" id="A0A645A8B5"/>
<dbReference type="Pfam" id="PF00085">
    <property type="entry name" value="Thioredoxin"/>
    <property type="match status" value="1"/>
</dbReference>
<accession>A0A645A8B5</accession>
<dbReference type="PANTHER" id="PTHR10438:SF468">
    <property type="entry name" value="THIOREDOXIN-1-RELATED"/>
    <property type="match status" value="1"/>
</dbReference>
<proteinExistence type="predicted"/>
<evidence type="ECO:0000259" key="1">
    <source>
        <dbReference type="PROSITE" id="PS51352"/>
    </source>
</evidence>
<dbReference type="InterPro" id="IPR013766">
    <property type="entry name" value="Thioredoxin_domain"/>
</dbReference>
<feature type="domain" description="Thioredoxin" evidence="1">
    <location>
        <begin position="1"/>
        <end position="109"/>
    </location>
</feature>
<dbReference type="Gene3D" id="3.40.30.10">
    <property type="entry name" value="Glutaredoxin"/>
    <property type="match status" value="1"/>
</dbReference>
<comment type="caution">
    <text evidence="2">The sequence shown here is derived from an EMBL/GenBank/DDBJ whole genome shotgun (WGS) entry which is preliminary data.</text>
</comment>
<organism evidence="2">
    <name type="scientific">bioreactor metagenome</name>
    <dbReference type="NCBI Taxonomy" id="1076179"/>
    <lineage>
        <taxon>unclassified sequences</taxon>
        <taxon>metagenomes</taxon>
        <taxon>ecological metagenomes</taxon>
    </lineage>
</organism>
<gene>
    <name evidence="2" type="primary">trxA_43</name>
    <name evidence="2" type="ORF">SDC9_93811</name>
</gene>